<evidence type="ECO:0000313" key="6">
    <source>
        <dbReference type="Proteomes" id="UP000610960"/>
    </source>
</evidence>
<name>A0A830GXE8_9CREN</name>
<dbReference type="GO" id="GO:0016887">
    <property type="term" value="F:ATP hydrolysis activity"/>
    <property type="evidence" value="ECO:0007669"/>
    <property type="project" value="InterPro"/>
</dbReference>
<evidence type="ECO:0000256" key="2">
    <source>
        <dbReference type="ARBA" id="ARBA00022741"/>
    </source>
</evidence>
<dbReference type="CDD" id="cd03257">
    <property type="entry name" value="ABC_NikE_OppD_transporters"/>
    <property type="match status" value="1"/>
</dbReference>
<dbReference type="PANTHER" id="PTHR43776:SF8">
    <property type="entry name" value="ABC TRANSPORTER, ATP-BINDING PROTEIN"/>
    <property type="match status" value="1"/>
</dbReference>
<dbReference type="AlphaFoldDB" id="A0A830GXE8"/>
<keyword evidence="6" id="KW-1185">Reference proteome</keyword>
<dbReference type="InterPro" id="IPR013563">
    <property type="entry name" value="Oligopep_ABC_C"/>
</dbReference>
<dbReference type="PANTHER" id="PTHR43776">
    <property type="entry name" value="TRANSPORT ATP-BINDING PROTEIN"/>
    <property type="match status" value="1"/>
</dbReference>
<dbReference type="InterPro" id="IPR017871">
    <property type="entry name" value="ABC_transporter-like_CS"/>
</dbReference>
<dbReference type="SMART" id="SM00382">
    <property type="entry name" value="AAA"/>
    <property type="match status" value="1"/>
</dbReference>
<dbReference type="FunFam" id="3.40.50.300:FF:000016">
    <property type="entry name" value="Oligopeptide ABC transporter ATP-binding component"/>
    <property type="match status" value="1"/>
</dbReference>
<dbReference type="GO" id="GO:0015833">
    <property type="term" value="P:peptide transport"/>
    <property type="evidence" value="ECO:0007669"/>
    <property type="project" value="InterPro"/>
</dbReference>
<dbReference type="InterPro" id="IPR027417">
    <property type="entry name" value="P-loop_NTPase"/>
</dbReference>
<protein>
    <submittedName>
        <fullName evidence="5">Oligopeptide ABC transporter ATP-binding protein</fullName>
    </submittedName>
</protein>
<evidence type="ECO:0000259" key="4">
    <source>
        <dbReference type="PROSITE" id="PS50893"/>
    </source>
</evidence>
<organism evidence="5 6">
    <name type="scientific">Thermocladium modestius</name>
    <dbReference type="NCBI Taxonomy" id="62609"/>
    <lineage>
        <taxon>Archaea</taxon>
        <taxon>Thermoproteota</taxon>
        <taxon>Thermoprotei</taxon>
        <taxon>Thermoproteales</taxon>
        <taxon>Thermoproteaceae</taxon>
        <taxon>Thermocladium</taxon>
    </lineage>
</organism>
<dbReference type="EMBL" id="BMNL01000003">
    <property type="protein sequence ID" value="GGP21221.1"/>
    <property type="molecule type" value="Genomic_DNA"/>
</dbReference>
<dbReference type="InterPro" id="IPR003439">
    <property type="entry name" value="ABC_transporter-like_ATP-bd"/>
</dbReference>
<dbReference type="Pfam" id="PF08352">
    <property type="entry name" value="oligo_HPY"/>
    <property type="match status" value="1"/>
</dbReference>
<dbReference type="PROSITE" id="PS00211">
    <property type="entry name" value="ABC_TRANSPORTER_1"/>
    <property type="match status" value="1"/>
</dbReference>
<comment type="caution">
    <text evidence="5">The sequence shown here is derived from an EMBL/GenBank/DDBJ whole genome shotgun (WGS) entry which is preliminary data.</text>
</comment>
<dbReference type="PROSITE" id="PS50893">
    <property type="entry name" value="ABC_TRANSPORTER_2"/>
    <property type="match status" value="1"/>
</dbReference>
<dbReference type="Pfam" id="PF00005">
    <property type="entry name" value="ABC_tran"/>
    <property type="match status" value="1"/>
</dbReference>
<feature type="domain" description="ABC transporter" evidence="4">
    <location>
        <begin position="27"/>
        <end position="270"/>
    </location>
</feature>
<proteinExistence type="predicted"/>
<accession>A0A830GXE8</accession>
<reference evidence="5" key="1">
    <citation type="journal article" date="2014" name="Int. J. Syst. Evol. Microbiol.">
        <title>Complete genome sequence of Corynebacterium casei LMG S-19264T (=DSM 44701T), isolated from a smear-ripened cheese.</title>
        <authorList>
            <consortium name="US DOE Joint Genome Institute (JGI-PGF)"/>
            <person name="Walter F."/>
            <person name="Albersmeier A."/>
            <person name="Kalinowski J."/>
            <person name="Ruckert C."/>
        </authorList>
    </citation>
    <scope>NUCLEOTIDE SEQUENCE</scope>
    <source>
        <strain evidence="5">JCM 10088</strain>
    </source>
</reference>
<dbReference type="InterPro" id="IPR003593">
    <property type="entry name" value="AAA+_ATPase"/>
</dbReference>
<dbReference type="RefSeq" id="WP_188596548.1">
    <property type="nucleotide sequence ID" value="NZ_BMNL01000003.1"/>
</dbReference>
<keyword evidence="1" id="KW-0813">Transport</keyword>
<keyword evidence="3 5" id="KW-0067">ATP-binding</keyword>
<dbReference type="SUPFAM" id="SSF52540">
    <property type="entry name" value="P-loop containing nucleoside triphosphate hydrolases"/>
    <property type="match status" value="1"/>
</dbReference>
<dbReference type="Proteomes" id="UP000610960">
    <property type="component" value="Unassembled WGS sequence"/>
</dbReference>
<sequence>MYASSIADSPWLNPNHLVIGHRLKMWYSVQAGLFSKTRYVRAVDDVSISIGKGETVAMIGESGSGKSSLGRTLLRLYKLNGGSLIFDGKDITKAKESELAWFRRRAQMIFQDPFSAINPFHNIKFILEEPLIIHGVGGSAAEREEMVIRTLNEIKLNPPEDYLYKYPHMLSGGQRQRVAIGRAIILRPDFIVADEPVSMLDASVRVEILTLLKEVQQKMNIAFLYITHDISTAKYFSDRIAILYAGKLAEVGPYRDVVKDPAHPYTQALIEAIPDPDPSNRFHDKKVVGGEPPSLVNPPRGCRFHPRCPFAMDICRREEPPMVEVKNGIYAACWLHIKK</sequence>
<dbReference type="InterPro" id="IPR050319">
    <property type="entry name" value="ABC_transp_ATP-bind"/>
</dbReference>
<dbReference type="GO" id="GO:0005524">
    <property type="term" value="F:ATP binding"/>
    <property type="evidence" value="ECO:0007669"/>
    <property type="project" value="UniProtKB-KW"/>
</dbReference>
<reference evidence="5" key="2">
    <citation type="submission" date="2020-09" db="EMBL/GenBank/DDBJ databases">
        <authorList>
            <person name="Sun Q."/>
            <person name="Ohkuma M."/>
        </authorList>
    </citation>
    <scope>NUCLEOTIDE SEQUENCE</scope>
    <source>
        <strain evidence="5">JCM 10088</strain>
    </source>
</reference>
<dbReference type="Gene3D" id="3.40.50.300">
    <property type="entry name" value="P-loop containing nucleotide triphosphate hydrolases"/>
    <property type="match status" value="1"/>
</dbReference>
<dbReference type="OrthoDB" id="18209at2157"/>
<evidence type="ECO:0000256" key="1">
    <source>
        <dbReference type="ARBA" id="ARBA00022448"/>
    </source>
</evidence>
<evidence type="ECO:0000313" key="5">
    <source>
        <dbReference type="EMBL" id="GGP21221.1"/>
    </source>
</evidence>
<dbReference type="GO" id="GO:0055085">
    <property type="term" value="P:transmembrane transport"/>
    <property type="evidence" value="ECO:0007669"/>
    <property type="project" value="UniProtKB-ARBA"/>
</dbReference>
<keyword evidence="2" id="KW-0547">Nucleotide-binding</keyword>
<dbReference type="NCBIfam" id="TIGR01727">
    <property type="entry name" value="oligo_HPY"/>
    <property type="match status" value="1"/>
</dbReference>
<evidence type="ECO:0000256" key="3">
    <source>
        <dbReference type="ARBA" id="ARBA00022840"/>
    </source>
</evidence>
<gene>
    <name evidence="5" type="ORF">GCM10007981_12150</name>
</gene>